<dbReference type="GO" id="GO:0005829">
    <property type="term" value="C:cytosol"/>
    <property type="evidence" value="ECO:0007669"/>
    <property type="project" value="TreeGrafter"/>
</dbReference>
<dbReference type="GO" id="GO:0003700">
    <property type="term" value="F:DNA-binding transcription factor activity"/>
    <property type="evidence" value="ECO:0007669"/>
    <property type="project" value="TreeGrafter"/>
</dbReference>
<dbReference type="SMART" id="SM00530">
    <property type="entry name" value="HTH_XRE"/>
    <property type="match status" value="1"/>
</dbReference>
<evidence type="ECO:0000313" key="5">
    <source>
        <dbReference type="Proteomes" id="UP000679749"/>
    </source>
</evidence>
<dbReference type="PROSITE" id="PS50943">
    <property type="entry name" value="HTH_CROC1"/>
    <property type="match status" value="1"/>
</dbReference>
<name>A0A942YXF5_9BACI</name>
<dbReference type="RefSeq" id="WP_213120464.1">
    <property type="nucleotide sequence ID" value="NZ_JAGYPF010000005.1"/>
</dbReference>
<dbReference type="SUPFAM" id="SSF47413">
    <property type="entry name" value="lambda repressor-like DNA-binding domains"/>
    <property type="match status" value="1"/>
</dbReference>
<dbReference type="Gene3D" id="1.10.260.40">
    <property type="entry name" value="lambda repressor-like DNA-binding domains"/>
    <property type="match status" value="1"/>
</dbReference>
<dbReference type="Pfam" id="PF01381">
    <property type="entry name" value="HTH_3"/>
    <property type="match status" value="1"/>
</dbReference>
<dbReference type="PANTHER" id="PTHR46797:SF1">
    <property type="entry name" value="METHYLPHOSPHONATE SYNTHASE"/>
    <property type="match status" value="1"/>
</dbReference>
<dbReference type="InterPro" id="IPR010981">
    <property type="entry name" value="SinR/SinI_dimer_dom"/>
</dbReference>
<dbReference type="GO" id="GO:0046983">
    <property type="term" value="F:protein dimerization activity"/>
    <property type="evidence" value="ECO:0007669"/>
    <property type="project" value="InterPro"/>
</dbReference>
<gene>
    <name evidence="4" type="ORF">KHA99_26440</name>
</gene>
<dbReference type="PROSITE" id="PS51500">
    <property type="entry name" value="SIN"/>
    <property type="match status" value="1"/>
</dbReference>
<evidence type="ECO:0000256" key="1">
    <source>
        <dbReference type="ARBA" id="ARBA00023125"/>
    </source>
</evidence>
<dbReference type="SUPFAM" id="SSF47406">
    <property type="entry name" value="SinR repressor dimerisation domain-like"/>
    <property type="match status" value="1"/>
</dbReference>
<dbReference type="CDD" id="cd00093">
    <property type="entry name" value="HTH_XRE"/>
    <property type="match status" value="1"/>
</dbReference>
<comment type="caution">
    <text evidence="4">The sequence shown here is derived from an EMBL/GenBank/DDBJ whole genome shotgun (WGS) entry which is preliminary data.</text>
</comment>
<dbReference type="PANTHER" id="PTHR46797">
    <property type="entry name" value="HTH-TYPE TRANSCRIPTIONAL REGULATOR"/>
    <property type="match status" value="1"/>
</dbReference>
<dbReference type="AlphaFoldDB" id="A0A942YXF5"/>
<dbReference type="InterPro" id="IPR010982">
    <property type="entry name" value="Lambda_DNA-bd_dom_sf"/>
</dbReference>
<organism evidence="4 5">
    <name type="scientific">Neobacillus rhizophilus</name>
    <dbReference type="NCBI Taxonomy" id="2833579"/>
    <lineage>
        <taxon>Bacteria</taxon>
        <taxon>Bacillati</taxon>
        <taxon>Bacillota</taxon>
        <taxon>Bacilli</taxon>
        <taxon>Bacillales</taxon>
        <taxon>Bacillaceae</taxon>
        <taxon>Neobacillus</taxon>
    </lineage>
</organism>
<evidence type="ECO:0000313" key="4">
    <source>
        <dbReference type="EMBL" id="MBS4215967.1"/>
    </source>
</evidence>
<dbReference type="InterPro" id="IPR036281">
    <property type="entry name" value="SinR/SinI_dimer_dom_sf"/>
</dbReference>
<keyword evidence="5" id="KW-1185">Reference proteome</keyword>
<proteinExistence type="predicted"/>
<accession>A0A942YXF5</accession>
<dbReference type="EMBL" id="JAGYPF010000005">
    <property type="protein sequence ID" value="MBS4215967.1"/>
    <property type="molecule type" value="Genomic_DNA"/>
</dbReference>
<evidence type="ECO:0000259" key="2">
    <source>
        <dbReference type="PROSITE" id="PS50943"/>
    </source>
</evidence>
<keyword evidence="1" id="KW-0238">DNA-binding</keyword>
<sequence length="114" mass="13639">MIGEKIKQLREEKGYSLTELSRLADVSKSYLSLLERGMQTNPSLQLIQKIALPLETSIEYLLGYQQELEYIEFKLDKEWKSLIQQAIENGLEKQDFKEYLNFLKFQEWMREQNK</sequence>
<feature type="domain" description="HTH cro/C1-type" evidence="2">
    <location>
        <begin position="6"/>
        <end position="61"/>
    </location>
</feature>
<dbReference type="InterPro" id="IPR050807">
    <property type="entry name" value="TransReg_Diox_bact_type"/>
</dbReference>
<protein>
    <submittedName>
        <fullName evidence="4">Helix-turn-helix domain-containing protein</fullName>
    </submittedName>
</protein>
<dbReference type="GO" id="GO:0003677">
    <property type="term" value="F:DNA binding"/>
    <property type="evidence" value="ECO:0007669"/>
    <property type="project" value="UniProtKB-KW"/>
</dbReference>
<dbReference type="InterPro" id="IPR001387">
    <property type="entry name" value="Cro/C1-type_HTH"/>
</dbReference>
<reference evidence="4" key="1">
    <citation type="submission" date="2021-05" db="EMBL/GenBank/DDBJ databases">
        <title>Novel Bacillus species.</title>
        <authorList>
            <person name="Liu G."/>
        </authorList>
    </citation>
    <scope>NUCLEOTIDE SEQUENCE</scope>
    <source>
        <strain evidence="4">FJAT-49825</strain>
    </source>
</reference>
<evidence type="ECO:0000259" key="3">
    <source>
        <dbReference type="PROSITE" id="PS51500"/>
    </source>
</evidence>
<feature type="domain" description="Sin" evidence="3">
    <location>
        <begin position="66"/>
        <end position="104"/>
    </location>
</feature>
<dbReference type="Proteomes" id="UP000679749">
    <property type="component" value="Unassembled WGS sequence"/>
</dbReference>
<dbReference type="Pfam" id="PF08671">
    <property type="entry name" value="SinI"/>
    <property type="match status" value="1"/>
</dbReference>